<accession>A0A8T2S6W9</accession>
<keyword evidence="3" id="KW-0433">Leucine-rich repeat</keyword>
<comment type="caution">
    <text evidence="13">The sequence shown here is derived from an EMBL/GenBank/DDBJ whole genome shotgun (WGS) entry which is preliminary data.</text>
</comment>
<evidence type="ECO:0000256" key="2">
    <source>
        <dbReference type="ARBA" id="ARBA00022553"/>
    </source>
</evidence>
<name>A0A8T2S6W9_CERRI</name>
<dbReference type="OMA" id="LCFRRGK"/>
<keyword evidence="6" id="KW-0677">Repeat</keyword>
<dbReference type="GO" id="GO:0004672">
    <property type="term" value="F:protein kinase activity"/>
    <property type="evidence" value="ECO:0007669"/>
    <property type="project" value="InterPro"/>
</dbReference>
<evidence type="ECO:0000313" key="13">
    <source>
        <dbReference type="EMBL" id="KAH7307207.1"/>
    </source>
</evidence>
<keyword evidence="14" id="KW-1185">Reference proteome</keyword>
<dbReference type="SUPFAM" id="SSF52058">
    <property type="entry name" value="L domain-like"/>
    <property type="match status" value="1"/>
</dbReference>
<dbReference type="Pfam" id="PF08263">
    <property type="entry name" value="LRRNT_2"/>
    <property type="match status" value="1"/>
</dbReference>
<dbReference type="InterPro" id="IPR000719">
    <property type="entry name" value="Prot_kinase_dom"/>
</dbReference>
<evidence type="ECO:0000313" key="14">
    <source>
        <dbReference type="Proteomes" id="UP000825935"/>
    </source>
</evidence>
<feature type="domain" description="Protein kinase" evidence="12">
    <location>
        <begin position="357"/>
        <end position="629"/>
    </location>
</feature>
<keyword evidence="4 11" id="KW-0812">Transmembrane</keyword>
<dbReference type="InterPro" id="IPR011009">
    <property type="entry name" value="Kinase-like_dom_sf"/>
</dbReference>
<evidence type="ECO:0000256" key="11">
    <source>
        <dbReference type="SAM" id="Phobius"/>
    </source>
</evidence>
<dbReference type="InterPro" id="IPR046959">
    <property type="entry name" value="PRK1-6/SRF4-like"/>
</dbReference>
<dbReference type="Pfam" id="PF07714">
    <property type="entry name" value="PK_Tyr_Ser-Thr"/>
    <property type="match status" value="1"/>
</dbReference>
<dbReference type="FunFam" id="3.30.200.20:FF:000307">
    <property type="entry name" value="pollen receptor-like kinase 1"/>
    <property type="match status" value="1"/>
</dbReference>
<dbReference type="InterPro" id="IPR001245">
    <property type="entry name" value="Ser-Thr/Tyr_kinase_cat_dom"/>
</dbReference>
<keyword evidence="2" id="KW-0597">Phosphoprotein</keyword>
<dbReference type="PANTHER" id="PTHR48007">
    <property type="entry name" value="LEUCINE-RICH REPEAT RECEPTOR-LIKE PROTEIN KINASE PXC1"/>
    <property type="match status" value="1"/>
</dbReference>
<dbReference type="Gene3D" id="3.80.10.10">
    <property type="entry name" value="Ribonuclease Inhibitor"/>
    <property type="match status" value="2"/>
</dbReference>
<dbReference type="AlphaFoldDB" id="A0A8T2S6W9"/>
<dbReference type="InterPro" id="IPR032675">
    <property type="entry name" value="LRR_dom_sf"/>
</dbReference>
<dbReference type="Pfam" id="PF00560">
    <property type="entry name" value="LRR_1"/>
    <property type="match status" value="2"/>
</dbReference>
<reference evidence="13" key="1">
    <citation type="submission" date="2021-08" db="EMBL/GenBank/DDBJ databases">
        <title>WGS assembly of Ceratopteris richardii.</title>
        <authorList>
            <person name="Marchant D.B."/>
            <person name="Chen G."/>
            <person name="Jenkins J."/>
            <person name="Shu S."/>
            <person name="Leebens-Mack J."/>
            <person name="Grimwood J."/>
            <person name="Schmutz J."/>
            <person name="Soltis P."/>
            <person name="Soltis D."/>
            <person name="Chen Z.-H."/>
        </authorList>
    </citation>
    <scope>NUCLEOTIDE SEQUENCE</scope>
    <source>
        <strain evidence="13">Whitten #5841</strain>
        <tissue evidence="13">Leaf</tissue>
    </source>
</reference>
<dbReference type="Gene3D" id="3.30.200.20">
    <property type="entry name" value="Phosphorylase Kinase, domain 1"/>
    <property type="match status" value="1"/>
</dbReference>
<dbReference type="InterPro" id="IPR013210">
    <property type="entry name" value="LRR_N_plant-typ"/>
</dbReference>
<keyword evidence="8" id="KW-0067">ATP-binding</keyword>
<evidence type="ECO:0000256" key="7">
    <source>
        <dbReference type="ARBA" id="ARBA00022741"/>
    </source>
</evidence>
<evidence type="ECO:0000256" key="3">
    <source>
        <dbReference type="ARBA" id="ARBA00022614"/>
    </source>
</evidence>
<evidence type="ECO:0000256" key="1">
    <source>
        <dbReference type="ARBA" id="ARBA00004370"/>
    </source>
</evidence>
<dbReference type="Gene3D" id="1.10.510.10">
    <property type="entry name" value="Transferase(Phosphotransferase) domain 1"/>
    <property type="match status" value="1"/>
</dbReference>
<dbReference type="PANTHER" id="PTHR48007:SF4">
    <property type="entry name" value="LEUCINE-RICH REPEAT RECEPTOR-LIKE PROTEIN KINASE PXC1"/>
    <property type="match status" value="1"/>
</dbReference>
<dbReference type="FunFam" id="1.10.510.10:FF:000095">
    <property type="entry name" value="protein STRUBBELIG-RECEPTOR FAMILY 8"/>
    <property type="match status" value="1"/>
</dbReference>
<organism evidence="13 14">
    <name type="scientific">Ceratopteris richardii</name>
    <name type="common">Triangle waterfern</name>
    <dbReference type="NCBI Taxonomy" id="49495"/>
    <lineage>
        <taxon>Eukaryota</taxon>
        <taxon>Viridiplantae</taxon>
        <taxon>Streptophyta</taxon>
        <taxon>Embryophyta</taxon>
        <taxon>Tracheophyta</taxon>
        <taxon>Polypodiopsida</taxon>
        <taxon>Polypodiidae</taxon>
        <taxon>Polypodiales</taxon>
        <taxon>Pteridineae</taxon>
        <taxon>Pteridaceae</taxon>
        <taxon>Parkerioideae</taxon>
        <taxon>Ceratopteris</taxon>
    </lineage>
</organism>
<keyword evidence="10 11" id="KW-0472">Membrane</keyword>
<evidence type="ECO:0000256" key="8">
    <source>
        <dbReference type="ARBA" id="ARBA00022840"/>
    </source>
</evidence>
<dbReference type="Proteomes" id="UP000825935">
    <property type="component" value="Chromosome 22"/>
</dbReference>
<dbReference type="GO" id="GO:0005524">
    <property type="term" value="F:ATP binding"/>
    <property type="evidence" value="ECO:0007669"/>
    <property type="project" value="UniProtKB-KW"/>
</dbReference>
<dbReference type="PROSITE" id="PS50011">
    <property type="entry name" value="PROTEIN_KINASE_DOM"/>
    <property type="match status" value="1"/>
</dbReference>
<sequence>MNSRRDSLTRTTSLTTLDMDLFLFCVVSLLVFLLLGHCSADLNQDASGLLAFKKSVDANDRLDWGSSSNPCEWEGIKCEGPPLLKSLRVVEVRTPGTPLYGSIPSGTLSLLSELRVISLRANHLSGRFPSDLSNCSFLRSMYLQYNYLSGPLPDFSSWPNLVHVDLSFNNFSGSIPSTLGNLTRLVTLYLKNNSLTGSLPLINIDSLNGFSVANNDLEGPVPDTQMYRRFNEDSFVGNGLCGLSLQSCDKKSPGNVQVPQNIVGSHHRGLSKGAIVGIIAALIAVCLCLVFLCLFAFRKGISKDNKSGKPASNGAGPVAHGDPRATYAPALEMNSEYKKLVFLDGVEHSFDLEELLRASAEVLGKGSIGTSYKAALDSGLIVAVKRLRDITTERREFEAHMSNISRIKHEHLLPFIAYFYSREEKLVVTEYMPNGSLSTLLHGNKGTNSTPLAWDTRINIAIDTALGIEFLHEHMCIHGNIKSSNILISRSYSSRISDYGMVELVSASPVPNRILGYRAPEVLNLKMANEKADVYSYGVLLLELLTGKEPVNMKKNGEGFDLPRWVQSAMEDESRAHIFDEELIKYNNSAHAEMMQMLEIARSCVAPSPDQRPTMRQVRERLQVIRAFI</sequence>
<proteinExistence type="predicted"/>
<dbReference type="EMBL" id="CM035427">
    <property type="protein sequence ID" value="KAH7307207.1"/>
    <property type="molecule type" value="Genomic_DNA"/>
</dbReference>
<dbReference type="OrthoDB" id="652551at2759"/>
<protein>
    <recommendedName>
        <fullName evidence="12">Protein kinase domain-containing protein</fullName>
    </recommendedName>
</protein>
<dbReference type="FunFam" id="3.80.10.10:FF:000234">
    <property type="entry name" value="Probable inactive receptor kinase RLK902"/>
    <property type="match status" value="1"/>
</dbReference>
<evidence type="ECO:0000256" key="9">
    <source>
        <dbReference type="ARBA" id="ARBA00022989"/>
    </source>
</evidence>
<feature type="transmembrane region" description="Helical" evidence="11">
    <location>
        <begin position="274"/>
        <end position="297"/>
    </location>
</feature>
<evidence type="ECO:0000256" key="6">
    <source>
        <dbReference type="ARBA" id="ARBA00022737"/>
    </source>
</evidence>
<evidence type="ECO:0000256" key="4">
    <source>
        <dbReference type="ARBA" id="ARBA00022692"/>
    </source>
</evidence>
<dbReference type="SUPFAM" id="SSF56112">
    <property type="entry name" value="Protein kinase-like (PK-like)"/>
    <property type="match status" value="1"/>
</dbReference>
<evidence type="ECO:0000259" key="12">
    <source>
        <dbReference type="PROSITE" id="PS50011"/>
    </source>
</evidence>
<comment type="subcellular location">
    <subcellularLocation>
        <location evidence="1">Membrane</location>
    </subcellularLocation>
</comment>
<keyword evidence="9 11" id="KW-1133">Transmembrane helix</keyword>
<dbReference type="InterPro" id="IPR001611">
    <property type="entry name" value="Leu-rich_rpt"/>
</dbReference>
<keyword evidence="7" id="KW-0547">Nucleotide-binding</keyword>
<keyword evidence="5" id="KW-0732">Signal</keyword>
<evidence type="ECO:0000256" key="10">
    <source>
        <dbReference type="ARBA" id="ARBA00023136"/>
    </source>
</evidence>
<evidence type="ECO:0000256" key="5">
    <source>
        <dbReference type="ARBA" id="ARBA00022729"/>
    </source>
</evidence>
<dbReference type="GO" id="GO:0016020">
    <property type="term" value="C:membrane"/>
    <property type="evidence" value="ECO:0007669"/>
    <property type="project" value="UniProtKB-SubCell"/>
</dbReference>
<gene>
    <name evidence="13" type="ORF">KP509_22G049700</name>
</gene>